<dbReference type="AlphaFoldDB" id="A0A7X5F3Y0"/>
<keyword evidence="4" id="KW-1003">Cell membrane</keyword>
<comment type="similarity">
    <text evidence="2">Belongs to the MotA family.</text>
</comment>
<dbReference type="GO" id="GO:0071978">
    <property type="term" value="P:bacterial-type flagellum-dependent swarming motility"/>
    <property type="evidence" value="ECO:0007669"/>
    <property type="project" value="InterPro"/>
</dbReference>
<dbReference type="PROSITE" id="PS01307">
    <property type="entry name" value="MOTA"/>
    <property type="match status" value="1"/>
</dbReference>
<evidence type="ECO:0000313" key="9">
    <source>
        <dbReference type="EMBL" id="NBN79054.1"/>
    </source>
</evidence>
<evidence type="ECO:0000256" key="3">
    <source>
        <dbReference type="ARBA" id="ARBA00022448"/>
    </source>
</evidence>
<dbReference type="PANTHER" id="PTHR30433">
    <property type="entry name" value="CHEMOTAXIS PROTEIN MOTA"/>
    <property type="match status" value="1"/>
</dbReference>
<keyword evidence="6" id="KW-0283">Flagellar rotation</keyword>
<dbReference type="Proteomes" id="UP000586722">
    <property type="component" value="Unassembled WGS sequence"/>
</dbReference>
<dbReference type="InterPro" id="IPR000540">
    <property type="entry name" value="Flag_MotA_CS"/>
</dbReference>
<sequence>MDFSTIIGAVVAVVVLVFLVTYEGDPMGFLNMHAGVTIAGGVVAATCIRFPLKEIGTGLKAGLMYSISHRRMHAHEIIAAFDEISSLYKRKGPVALETMSFDDPYLAKAIRMVADGYDKDFIRMSLELDRDLEAHRLETGVKVYKSIGDCAPAFGMVGTLIGMVQMFMNMSDPTKLGPFMAIALLATLYGAVLANFICMPIAEKLEYHLTHDEISESMIIDGTIAVCEAKSPALVREMLQAYMPRKMRSDEAAEAA</sequence>
<keyword evidence="10" id="KW-1185">Reference proteome</keyword>
<evidence type="ECO:0000256" key="6">
    <source>
        <dbReference type="ARBA" id="ARBA00022779"/>
    </source>
</evidence>
<dbReference type="GO" id="GO:0005886">
    <property type="term" value="C:plasma membrane"/>
    <property type="evidence" value="ECO:0007669"/>
    <property type="project" value="UniProtKB-SubCell"/>
</dbReference>
<dbReference type="Pfam" id="PF01618">
    <property type="entry name" value="MotA_ExbB"/>
    <property type="match status" value="1"/>
</dbReference>
<accession>A0A7X5F3Y0</accession>
<dbReference type="RefSeq" id="WP_161676493.1">
    <property type="nucleotide sequence ID" value="NZ_JAABLP010000003.1"/>
</dbReference>
<keyword evidence="9" id="KW-0969">Cilium</keyword>
<keyword evidence="3" id="KW-0813">Transport</keyword>
<evidence type="ECO:0000256" key="4">
    <source>
        <dbReference type="ARBA" id="ARBA00022475"/>
    </source>
</evidence>
<dbReference type="PANTHER" id="PTHR30433:SF2">
    <property type="entry name" value="MOTILITY PROTEIN A"/>
    <property type="match status" value="1"/>
</dbReference>
<evidence type="ECO:0000256" key="1">
    <source>
        <dbReference type="ARBA" id="ARBA00004651"/>
    </source>
</evidence>
<proteinExistence type="inferred from homology"/>
<keyword evidence="9" id="KW-0966">Cell projection</keyword>
<evidence type="ECO:0000313" key="10">
    <source>
        <dbReference type="Proteomes" id="UP000586722"/>
    </source>
</evidence>
<comment type="subcellular location">
    <subcellularLocation>
        <location evidence="1">Cell membrane</location>
        <topology evidence="1">Multi-pass membrane protein</topology>
    </subcellularLocation>
</comment>
<gene>
    <name evidence="9" type="ORF">GWI72_12315</name>
</gene>
<evidence type="ECO:0000256" key="2">
    <source>
        <dbReference type="ARBA" id="ARBA00008038"/>
    </source>
</evidence>
<keyword evidence="9" id="KW-0282">Flagellum</keyword>
<keyword evidence="8" id="KW-0472">Membrane</keyword>
<evidence type="ECO:0000256" key="5">
    <source>
        <dbReference type="ARBA" id="ARBA00022692"/>
    </source>
</evidence>
<organism evidence="9 10">
    <name type="scientific">Pannonibacter tanglangensis</name>
    <dbReference type="NCBI Taxonomy" id="2750084"/>
    <lineage>
        <taxon>Bacteria</taxon>
        <taxon>Pseudomonadati</taxon>
        <taxon>Pseudomonadota</taxon>
        <taxon>Alphaproteobacteria</taxon>
        <taxon>Hyphomicrobiales</taxon>
        <taxon>Stappiaceae</taxon>
        <taxon>Pannonibacter</taxon>
    </lineage>
</organism>
<name>A0A7X5F3Y0_9HYPH</name>
<evidence type="ECO:0000256" key="7">
    <source>
        <dbReference type="ARBA" id="ARBA00022989"/>
    </source>
</evidence>
<dbReference type="InterPro" id="IPR047055">
    <property type="entry name" value="MotA-like"/>
</dbReference>
<keyword evidence="5" id="KW-0812">Transmembrane</keyword>
<protein>
    <submittedName>
        <fullName evidence="9">Flagellar motor protein PomA</fullName>
    </submittedName>
</protein>
<evidence type="ECO:0000256" key="8">
    <source>
        <dbReference type="ARBA" id="ARBA00023136"/>
    </source>
</evidence>
<comment type="caution">
    <text evidence="9">The sequence shown here is derived from an EMBL/GenBank/DDBJ whole genome shotgun (WGS) entry which is preliminary data.</text>
</comment>
<keyword evidence="7" id="KW-1133">Transmembrane helix</keyword>
<reference evidence="10" key="1">
    <citation type="submission" date="2020-01" db="EMBL/GenBank/DDBJ databases">
        <authorList>
            <person name="Fang Y."/>
            <person name="Sun R."/>
            <person name="Nie L."/>
            <person name="He J."/>
            <person name="Hao L."/>
            <person name="Wang L."/>
            <person name="Su S."/>
            <person name="Lv E."/>
            <person name="Zhang Z."/>
            <person name="Xie R."/>
            <person name="Liu H."/>
        </authorList>
    </citation>
    <scope>NUCLEOTIDE SEQUENCE [LARGE SCALE GENOMIC DNA]</scope>
    <source>
        <strain evidence="10">XCT-53</strain>
    </source>
</reference>
<dbReference type="EMBL" id="JAABLQ010000001">
    <property type="protein sequence ID" value="NBN79054.1"/>
    <property type="molecule type" value="Genomic_DNA"/>
</dbReference>
<dbReference type="InterPro" id="IPR002898">
    <property type="entry name" value="MotA_ExbB_proton_chnl"/>
</dbReference>
<dbReference type="GO" id="GO:0006935">
    <property type="term" value="P:chemotaxis"/>
    <property type="evidence" value="ECO:0007669"/>
    <property type="project" value="InterPro"/>
</dbReference>